<gene>
    <name evidence="2" type="ORF">EBT44_04625</name>
</gene>
<proteinExistence type="predicted"/>
<organism evidence="2 3">
    <name type="scientific">Candidatus Fonsibacter lacus</name>
    <dbReference type="NCBI Taxonomy" id="2576439"/>
    <lineage>
        <taxon>Bacteria</taxon>
        <taxon>Pseudomonadati</taxon>
        <taxon>Pseudomonadota</taxon>
        <taxon>Alphaproteobacteria</taxon>
        <taxon>Candidatus Pelagibacterales</taxon>
        <taxon>Candidatus Pelagibacterales incertae sedis</taxon>
        <taxon>Candidatus Fonsibacter</taxon>
    </lineage>
</organism>
<protein>
    <submittedName>
        <fullName evidence="2">Uncharacterized protein</fullName>
    </submittedName>
</protein>
<keyword evidence="1" id="KW-0812">Transmembrane</keyword>
<evidence type="ECO:0000313" key="3">
    <source>
        <dbReference type="Proteomes" id="UP000740727"/>
    </source>
</evidence>
<accession>A0A965LL73</accession>
<keyword evidence="1" id="KW-1133">Transmembrane helix</keyword>
<dbReference type="Proteomes" id="UP000740727">
    <property type="component" value="Unassembled WGS sequence"/>
</dbReference>
<feature type="transmembrane region" description="Helical" evidence="1">
    <location>
        <begin position="13"/>
        <end position="32"/>
    </location>
</feature>
<keyword evidence="1" id="KW-0472">Membrane</keyword>
<reference evidence="2" key="1">
    <citation type="submission" date="2018-10" db="EMBL/GenBank/DDBJ databases">
        <title>Iterative Subtractive Binning of Freshwater Chronoseries Metagenomes Recovers Nearly Complete Genomes from over Four Hundred Novel Species.</title>
        <authorList>
            <person name="Rodriguez-R L.M."/>
            <person name="Tsementzi D."/>
            <person name="Luo C."/>
            <person name="Konstantinidis K.T."/>
        </authorList>
    </citation>
    <scope>NUCLEOTIDE SEQUENCE</scope>
    <source>
        <strain evidence="2">WB5_2A_028</strain>
    </source>
</reference>
<dbReference type="AlphaFoldDB" id="A0A965LL73"/>
<comment type="caution">
    <text evidence="2">The sequence shown here is derived from an EMBL/GenBank/DDBJ whole genome shotgun (WGS) entry which is preliminary data.</text>
</comment>
<name>A0A965LL73_9PROT</name>
<dbReference type="EMBL" id="RFXN01000057">
    <property type="protein sequence ID" value="NBR94105.1"/>
    <property type="molecule type" value="Genomic_DNA"/>
</dbReference>
<evidence type="ECO:0000313" key="2">
    <source>
        <dbReference type="EMBL" id="NBR94105.1"/>
    </source>
</evidence>
<sequence>MKNNQGGTATAELVVALPIVITVLLLGVNFFGSVIQKERLRYIAEGVVQAVMREEREEDIAREMDRSLPGASYLVTRNESDGTFRVTVRYKSASASVTGFQ</sequence>
<evidence type="ECO:0000256" key="1">
    <source>
        <dbReference type="SAM" id="Phobius"/>
    </source>
</evidence>